<evidence type="ECO:0000313" key="5">
    <source>
        <dbReference type="EMBL" id="KGH08241.1"/>
    </source>
</evidence>
<dbReference type="EMBL" id="AWTP01000125">
    <property type="protein sequence ID" value="KGH08241.1"/>
    <property type="molecule type" value="Genomic_DNA"/>
</dbReference>
<dbReference type="PROSITE" id="PS50932">
    <property type="entry name" value="HTH_LACI_2"/>
    <property type="match status" value="1"/>
</dbReference>
<keyword evidence="6" id="KW-1185">Reference proteome</keyword>
<feature type="domain" description="HTH lacI-type" evidence="4">
    <location>
        <begin position="1"/>
        <end position="53"/>
    </location>
</feature>
<dbReference type="InterPro" id="IPR046335">
    <property type="entry name" value="LacI/GalR-like_sensor"/>
</dbReference>
<dbReference type="SUPFAM" id="SSF53822">
    <property type="entry name" value="Periplasmic binding protein-like I"/>
    <property type="match status" value="1"/>
</dbReference>
<dbReference type="Pfam" id="PF13377">
    <property type="entry name" value="Peripla_BP_3"/>
    <property type="match status" value="1"/>
</dbReference>
<dbReference type="InterPro" id="IPR000843">
    <property type="entry name" value="HTH_LacI"/>
</dbReference>
<dbReference type="GO" id="GO:0000976">
    <property type="term" value="F:transcription cis-regulatory region binding"/>
    <property type="evidence" value="ECO:0007669"/>
    <property type="project" value="TreeGrafter"/>
</dbReference>
<gene>
    <name evidence="5" type="ORF">P608_18650</name>
</gene>
<dbReference type="CDD" id="cd01575">
    <property type="entry name" value="PBP1_GntR"/>
    <property type="match status" value="1"/>
</dbReference>
<dbReference type="Gene3D" id="1.10.260.40">
    <property type="entry name" value="lambda repressor-like DNA-binding domains"/>
    <property type="match status" value="1"/>
</dbReference>
<evidence type="ECO:0000259" key="4">
    <source>
        <dbReference type="PROSITE" id="PS50932"/>
    </source>
</evidence>
<dbReference type="Gene3D" id="3.40.50.2300">
    <property type="match status" value="2"/>
</dbReference>
<dbReference type="InterPro" id="IPR028082">
    <property type="entry name" value="Peripla_BP_I"/>
</dbReference>
<keyword evidence="3" id="KW-0804">Transcription</keyword>
<dbReference type="GO" id="GO:0003700">
    <property type="term" value="F:DNA-binding transcription factor activity"/>
    <property type="evidence" value="ECO:0007669"/>
    <property type="project" value="TreeGrafter"/>
</dbReference>
<dbReference type="InterPro" id="IPR010982">
    <property type="entry name" value="Lambda_DNA-bd_dom_sf"/>
</dbReference>
<reference evidence="5 6" key="1">
    <citation type="submission" date="2013-09" db="EMBL/GenBank/DDBJ databases">
        <title>High correlation between genotypes and phenotypes of environmental bacteria Comamonas testosteroni strains.</title>
        <authorList>
            <person name="Liu L."/>
            <person name="Zhu W."/>
            <person name="Xia X."/>
            <person name="Xu B."/>
            <person name="Luo M."/>
            <person name="Wang G."/>
        </authorList>
    </citation>
    <scope>NUCLEOTIDE SEQUENCE [LARGE SCALE GENOMIC DNA]</scope>
    <source>
        <strain evidence="5 6">DF2</strain>
    </source>
</reference>
<dbReference type="PROSITE" id="PS00356">
    <property type="entry name" value="HTH_LACI_1"/>
    <property type="match status" value="1"/>
</dbReference>
<dbReference type="Pfam" id="PF00356">
    <property type="entry name" value="LacI"/>
    <property type="match status" value="1"/>
</dbReference>
<dbReference type="Proteomes" id="UP000029549">
    <property type="component" value="Unassembled WGS sequence"/>
</dbReference>
<proteinExistence type="predicted"/>
<evidence type="ECO:0000313" key="6">
    <source>
        <dbReference type="Proteomes" id="UP000029549"/>
    </source>
</evidence>
<evidence type="ECO:0000256" key="2">
    <source>
        <dbReference type="ARBA" id="ARBA00023125"/>
    </source>
</evidence>
<dbReference type="SMART" id="SM00354">
    <property type="entry name" value="HTH_LACI"/>
    <property type="match status" value="1"/>
</dbReference>
<dbReference type="RefSeq" id="WP_034396235.1">
    <property type="nucleotide sequence ID" value="NZ_AWTO01000189.1"/>
</dbReference>
<accession>A0A0E3BU34</accession>
<protein>
    <recommendedName>
        <fullName evidence="4">HTH lacI-type domain-containing protein</fullName>
    </recommendedName>
</protein>
<dbReference type="PANTHER" id="PTHR30146:SF33">
    <property type="entry name" value="TRANSCRIPTIONAL REGULATOR"/>
    <property type="match status" value="1"/>
</dbReference>
<keyword evidence="1" id="KW-0805">Transcription regulation</keyword>
<keyword evidence="2" id="KW-0238">DNA-binding</keyword>
<comment type="caution">
    <text evidence="5">The sequence shown here is derived from an EMBL/GenBank/DDBJ whole genome shotgun (WGS) entry which is preliminary data.</text>
</comment>
<organism evidence="5 6">
    <name type="scientific">Comamonas thiooxydans</name>
    <dbReference type="NCBI Taxonomy" id="363952"/>
    <lineage>
        <taxon>Bacteria</taxon>
        <taxon>Pseudomonadati</taxon>
        <taxon>Pseudomonadota</taxon>
        <taxon>Betaproteobacteria</taxon>
        <taxon>Burkholderiales</taxon>
        <taxon>Comamonadaceae</taxon>
        <taxon>Comamonas</taxon>
    </lineage>
</organism>
<dbReference type="AlphaFoldDB" id="A0A0E3BU34"/>
<dbReference type="CDD" id="cd01392">
    <property type="entry name" value="HTH_LacI"/>
    <property type="match status" value="1"/>
</dbReference>
<evidence type="ECO:0000256" key="1">
    <source>
        <dbReference type="ARBA" id="ARBA00023015"/>
    </source>
</evidence>
<name>A0A0E3BU34_9BURK</name>
<dbReference type="PANTHER" id="PTHR30146">
    <property type="entry name" value="LACI-RELATED TRANSCRIPTIONAL REPRESSOR"/>
    <property type="match status" value="1"/>
</dbReference>
<sequence>MSDVAAAAGVSLVTVSRVINEPDKVAPATLALVQEAVARLGYVPNLMAGSLASNRSRIVAAIVPTISNSVFSETVEGLAQVLNAGGYQLLLGQASYRPEDEQQLVETFLGRRVDGLVLTGEPTAPKLAQRLKRTGIPVVQTWDLLPRPIDMVAGFSNKAAGKAAAMHLIAKGHKNLGFIGAAEMRSQARLEGFSEAIAEAGLQVAEVEMMPPPVTIDQVGAHLAAMIARRPPLDAVFCNNDLLAAGVLFECQRRNWKVPSRLAVIGFGDLPIATAASPRLTTVRIDRYGMGRLAGELLLNRFAGKDELPTVTDIGFEIVEREST</sequence>
<evidence type="ECO:0000256" key="3">
    <source>
        <dbReference type="ARBA" id="ARBA00023163"/>
    </source>
</evidence>
<dbReference type="SUPFAM" id="SSF47413">
    <property type="entry name" value="lambda repressor-like DNA-binding domains"/>
    <property type="match status" value="1"/>
</dbReference>